<feature type="region of interest" description="Disordered" evidence="1">
    <location>
        <begin position="146"/>
        <end position="204"/>
    </location>
</feature>
<dbReference type="EMBL" id="CP003372">
    <property type="protein sequence ID" value="AGB32580.1"/>
    <property type="molecule type" value="Genomic_DNA"/>
</dbReference>
<feature type="transmembrane region" description="Helical" evidence="2">
    <location>
        <begin position="92"/>
        <end position="115"/>
    </location>
</feature>
<keyword evidence="7" id="KW-1185">Reference proteome</keyword>
<dbReference type="HOGENOM" id="CLU_092289_0_0_2"/>
<feature type="compositionally biased region" description="Polar residues" evidence="1">
    <location>
        <begin position="190"/>
        <end position="204"/>
    </location>
</feature>
<evidence type="ECO:0000313" key="6">
    <source>
        <dbReference type="Proteomes" id="UP000010843"/>
    </source>
</evidence>
<evidence type="ECO:0000256" key="1">
    <source>
        <dbReference type="SAM" id="MobiDB-lite"/>
    </source>
</evidence>
<dbReference type="eggNOG" id="arCOG06289">
    <property type="taxonomic scope" value="Archaea"/>
</dbReference>
<dbReference type="Proteomes" id="UP000011593">
    <property type="component" value="Unassembled WGS sequence"/>
</dbReference>
<name>L0JM14_NATP1</name>
<dbReference type="EMBL" id="AOIE01000076">
    <property type="protein sequence ID" value="ELY73716.1"/>
    <property type="molecule type" value="Genomic_DNA"/>
</dbReference>
<evidence type="ECO:0000313" key="5">
    <source>
        <dbReference type="EMBL" id="ELY73716.1"/>
    </source>
</evidence>
<dbReference type="RefSeq" id="WP_006181963.1">
    <property type="nucleotide sequence ID" value="NC_019962.1"/>
</dbReference>
<accession>L0JM14</accession>
<dbReference type="Pfam" id="PF24008">
    <property type="entry name" value="DUF7322"/>
    <property type="match status" value="1"/>
</dbReference>
<feature type="compositionally biased region" description="Acidic residues" evidence="1">
    <location>
        <begin position="33"/>
        <end position="48"/>
    </location>
</feature>
<proteinExistence type="predicted"/>
<dbReference type="KEGG" id="npe:Natpe_2778"/>
<reference evidence="4" key="1">
    <citation type="submission" date="2012-02" db="EMBL/GenBank/DDBJ databases">
        <title>Complete sequence of chromosome of Natrinema pellirubrum DSM 15624.</title>
        <authorList>
            <consortium name="US DOE Joint Genome Institute"/>
            <person name="Lucas S."/>
            <person name="Han J."/>
            <person name="Lapidus A."/>
            <person name="Cheng J.-F."/>
            <person name="Goodwin L."/>
            <person name="Pitluck S."/>
            <person name="Peters L."/>
            <person name="Teshima H."/>
            <person name="Detter J.C."/>
            <person name="Han C."/>
            <person name="Tapia R."/>
            <person name="Land M."/>
            <person name="Hauser L."/>
            <person name="Kyrpides N."/>
            <person name="Ivanova N."/>
            <person name="Pagani I."/>
            <person name="Sproer C."/>
            <person name="Anderson I."/>
            <person name="Woyke T."/>
        </authorList>
    </citation>
    <scope>NUCLEOTIDE SEQUENCE</scope>
    <source>
        <strain evidence="4">DSM 15624</strain>
    </source>
</reference>
<evidence type="ECO:0000313" key="7">
    <source>
        <dbReference type="Proteomes" id="UP000011593"/>
    </source>
</evidence>
<dbReference type="Proteomes" id="UP000010843">
    <property type="component" value="Chromosome"/>
</dbReference>
<dbReference type="STRING" id="797303.Natpe_2778"/>
<organism evidence="4 6">
    <name type="scientific">Natrinema pellirubrum (strain DSM 15624 / CIP 106293 / JCM 10476 / NCIMB 786 / 157)</name>
    <dbReference type="NCBI Taxonomy" id="797303"/>
    <lineage>
        <taxon>Archaea</taxon>
        <taxon>Methanobacteriati</taxon>
        <taxon>Methanobacteriota</taxon>
        <taxon>Stenosarchaea group</taxon>
        <taxon>Halobacteria</taxon>
        <taxon>Halobacteriales</taxon>
        <taxon>Natrialbaceae</taxon>
        <taxon>Natrinema</taxon>
    </lineage>
</organism>
<gene>
    <name evidence="4" type="ordered locus">Natpe_2778</name>
    <name evidence="5" type="ORF">C488_12978</name>
</gene>
<keyword evidence="2" id="KW-0472">Membrane</keyword>
<dbReference type="PATRIC" id="fig|797303.5.peg.2619"/>
<keyword evidence="2" id="KW-0812">Transmembrane</keyword>
<evidence type="ECO:0000259" key="3">
    <source>
        <dbReference type="Pfam" id="PF24008"/>
    </source>
</evidence>
<feature type="transmembrane region" description="Helical" evidence="2">
    <location>
        <begin position="121"/>
        <end position="137"/>
    </location>
</feature>
<feature type="domain" description="DUF7322" evidence="3">
    <location>
        <begin position="82"/>
        <end position="142"/>
    </location>
</feature>
<dbReference type="AlphaFoldDB" id="L0JM14"/>
<feature type="region of interest" description="Disordered" evidence="1">
    <location>
        <begin position="28"/>
        <end position="70"/>
    </location>
</feature>
<keyword evidence="2" id="KW-1133">Transmembrane helix</keyword>
<reference evidence="6" key="2">
    <citation type="submission" date="2012-02" db="EMBL/GenBank/DDBJ databases">
        <title>Complete sequence of chromosome of Natrinema pellirubrum DSM 15624.</title>
        <authorList>
            <person name="Lucas S."/>
            <person name="Han J."/>
            <person name="Lapidus A."/>
            <person name="Cheng J.-F."/>
            <person name="Goodwin L."/>
            <person name="Pitluck S."/>
            <person name="Peters L."/>
            <person name="Teshima H."/>
            <person name="Detter J.C."/>
            <person name="Han C."/>
            <person name="Tapia R."/>
            <person name="Land M."/>
            <person name="Hauser L."/>
            <person name="Kyrpides N."/>
            <person name="Ivanova N."/>
            <person name="Pagani I."/>
            <person name="Sproer C."/>
            <person name="Anderson I."/>
            <person name="Woyke T."/>
        </authorList>
    </citation>
    <scope>NUCLEOTIDE SEQUENCE [LARGE SCALE GENOMIC DNA]</scope>
    <source>
        <strain evidence="6">DSM 15624 / JCM 10476 / NCIMB 786</strain>
    </source>
</reference>
<reference evidence="5 7" key="3">
    <citation type="journal article" date="2014" name="PLoS Genet.">
        <title>Phylogenetically driven sequencing of extremely halophilic archaea reveals strategies for static and dynamic osmo-response.</title>
        <authorList>
            <person name="Becker E.A."/>
            <person name="Seitzer P.M."/>
            <person name="Tritt A."/>
            <person name="Larsen D."/>
            <person name="Krusor M."/>
            <person name="Yao A.I."/>
            <person name="Wu D."/>
            <person name="Madern D."/>
            <person name="Eisen J.A."/>
            <person name="Darling A.E."/>
            <person name="Facciotti M.T."/>
        </authorList>
    </citation>
    <scope>NUCLEOTIDE SEQUENCE [LARGE SCALE GENOMIC DNA]</scope>
    <source>
        <strain evidence="5 7">DSM 15624</strain>
    </source>
</reference>
<evidence type="ECO:0000256" key="2">
    <source>
        <dbReference type="SAM" id="Phobius"/>
    </source>
</evidence>
<protein>
    <recommendedName>
        <fullName evidence="3">DUF7322 domain-containing protein</fullName>
    </recommendedName>
</protein>
<dbReference type="InterPro" id="IPR055746">
    <property type="entry name" value="DUF7322"/>
</dbReference>
<evidence type="ECO:0000313" key="4">
    <source>
        <dbReference type="EMBL" id="AGB32580.1"/>
    </source>
</evidence>
<dbReference type="GeneID" id="14333358"/>
<feature type="compositionally biased region" description="Acidic residues" evidence="1">
    <location>
        <begin position="148"/>
        <end position="163"/>
    </location>
</feature>
<sequence>MTYNRPYEPAAKRTLFLPLPDGSRVVFDRTENEPEEWDPEEEYYDPDSDGLTIPQVSGDDGPDDLDDLSSAIEPPEVEMGETDASADLLQTFWALVLVLNAAVLAVSLGSLMLVFEGGSTHAVALVVAGVVLFGFAVRRYRRFRDGADEPDEADPDPSSDSDGGESGAAVEADGQPAETASDDAAETTSGSVTQRQSPNGNDRS</sequence>